<evidence type="ECO:0000313" key="1">
    <source>
        <dbReference type="EMBL" id="JAI26530.1"/>
    </source>
</evidence>
<protein>
    <submittedName>
        <fullName evidence="1">Uncharacterized protein</fullName>
    </submittedName>
</protein>
<dbReference type="EMBL" id="GDHF01025784">
    <property type="protein sequence ID" value="JAI26530.1"/>
    <property type="molecule type" value="Transcribed_RNA"/>
</dbReference>
<reference evidence="1" key="1">
    <citation type="submission" date="2015-06" db="EMBL/GenBank/DDBJ databases">
        <authorList>
            <person name="Hoefler B.C."/>
            <person name="Straight P.D."/>
        </authorList>
    </citation>
    <scope>NUCLEOTIDE SEQUENCE</scope>
</reference>
<name>A0A0K8UJK2_BACLA</name>
<sequence length="194" mass="22349">MSNAMFEKILKLRKINTQTPEDTEDYSNDPLEMEICEARKVVKQTDSECPMNEDGWHQLSSFEVDYPCDSALINETVIIKQSQVSSCSDNNPSQADTIEDWYEENCYDENTCPGVETYETDTVTKEDSSSLNVGETDHLGIEIYTTRLQCLYCKEIYSICNDVSRYYRHIKRIRNCSETEVPASQALMKEVINE</sequence>
<proteinExistence type="predicted"/>
<organism evidence="1">
    <name type="scientific">Bactrocera latifrons</name>
    <name type="common">Malaysian fruit fly</name>
    <name type="synonym">Chaetodacus latifrons</name>
    <dbReference type="NCBI Taxonomy" id="174628"/>
    <lineage>
        <taxon>Eukaryota</taxon>
        <taxon>Metazoa</taxon>
        <taxon>Ecdysozoa</taxon>
        <taxon>Arthropoda</taxon>
        <taxon>Hexapoda</taxon>
        <taxon>Insecta</taxon>
        <taxon>Pterygota</taxon>
        <taxon>Neoptera</taxon>
        <taxon>Endopterygota</taxon>
        <taxon>Diptera</taxon>
        <taxon>Brachycera</taxon>
        <taxon>Muscomorpha</taxon>
        <taxon>Tephritoidea</taxon>
        <taxon>Tephritidae</taxon>
        <taxon>Bactrocera</taxon>
        <taxon>Bactrocera</taxon>
    </lineage>
</organism>
<dbReference type="AlphaFoldDB" id="A0A0K8UJK2"/>
<gene>
    <name evidence="1" type="ORF">c0_g2_i1</name>
</gene>
<accession>A0A0K8UJK2</accession>